<evidence type="ECO:0000313" key="11">
    <source>
        <dbReference type="EMBL" id="QIE57943.1"/>
    </source>
</evidence>
<keyword evidence="11" id="KW-0969">Cilium</keyword>
<evidence type="ECO:0000256" key="1">
    <source>
        <dbReference type="ARBA" id="ARBA00002254"/>
    </source>
</evidence>
<dbReference type="GO" id="GO:0009425">
    <property type="term" value="C:bacterial-type flagellum basal body"/>
    <property type="evidence" value="ECO:0007669"/>
    <property type="project" value="InterPro"/>
</dbReference>
<dbReference type="EMBL" id="CP049056">
    <property type="protein sequence ID" value="QIE57943.1"/>
    <property type="molecule type" value="Genomic_DNA"/>
</dbReference>
<keyword evidence="9 10" id="KW-0472">Membrane</keyword>
<comment type="similarity">
    <text evidence="3 10">Belongs to the FliL family.</text>
</comment>
<keyword evidence="4" id="KW-1003">Cell membrane</keyword>
<keyword evidence="7 10" id="KW-0283">Flagellar rotation</keyword>
<proteinExistence type="inferred from homology"/>
<comment type="subcellular location">
    <subcellularLocation>
        <location evidence="10">Cell inner membrane</location>
    </subcellularLocation>
    <subcellularLocation>
        <location evidence="2">Cell membrane</location>
        <topology evidence="2">Single-pass membrane protein</topology>
    </subcellularLocation>
</comment>
<evidence type="ECO:0000256" key="10">
    <source>
        <dbReference type="RuleBase" id="RU364125"/>
    </source>
</evidence>
<dbReference type="Proteomes" id="UP000503336">
    <property type="component" value="Chromosome"/>
</dbReference>
<evidence type="ECO:0000256" key="2">
    <source>
        <dbReference type="ARBA" id="ARBA00004162"/>
    </source>
</evidence>
<dbReference type="GO" id="GO:0071973">
    <property type="term" value="P:bacterial-type flagellum-dependent cell motility"/>
    <property type="evidence" value="ECO:0007669"/>
    <property type="project" value="InterPro"/>
</dbReference>
<dbReference type="AlphaFoldDB" id="A0A7M3T7G2"/>
<gene>
    <name evidence="11" type="ORF">G5B40_16885</name>
</gene>
<reference evidence="11 12" key="1">
    <citation type="submission" date="2020-02" db="EMBL/GenBank/DDBJ databases">
        <title>complete genome sequence of Rhodobacteraceae bacterium.</title>
        <authorList>
            <person name="Park J."/>
            <person name="Kim Y.-S."/>
            <person name="Kim K.-H."/>
        </authorList>
    </citation>
    <scope>NUCLEOTIDE SEQUENCE [LARGE SCALE GENOMIC DNA]</scope>
    <source>
        <strain evidence="11 12">RR4-56</strain>
    </source>
</reference>
<evidence type="ECO:0000256" key="9">
    <source>
        <dbReference type="ARBA" id="ARBA00023136"/>
    </source>
</evidence>
<evidence type="ECO:0000313" key="12">
    <source>
        <dbReference type="Proteomes" id="UP000503336"/>
    </source>
</evidence>
<protein>
    <recommendedName>
        <fullName evidence="10">Flagellar protein FliL</fullName>
    </recommendedName>
</protein>
<evidence type="ECO:0000256" key="3">
    <source>
        <dbReference type="ARBA" id="ARBA00008281"/>
    </source>
</evidence>
<sequence length="172" mass="17775">MSAIDATGLDDDAEGEAPKRGSRAPLLIGILLALLLGGGGFYAVFSGRVALPVFLVGVGGESHAPGAAIPAGGAPAFVPIGEMVIPLGPDATAKFLVIETSVETRPEDAAALAALRPRILDVFNTFLRAVEEADIEAPSASIRLRAQLLRRVRAVAAPIEARDLLITSFVLK</sequence>
<keyword evidence="11" id="KW-0282">Flagellum</keyword>
<dbReference type="GO" id="GO:0006935">
    <property type="term" value="P:chemotaxis"/>
    <property type="evidence" value="ECO:0007669"/>
    <property type="project" value="UniProtKB-KW"/>
</dbReference>
<keyword evidence="10" id="KW-0997">Cell inner membrane</keyword>
<keyword evidence="5 10" id="KW-0145">Chemotaxis</keyword>
<dbReference type="Pfam" id="PF03748">
    <property type="entry name" value="FliL"/>
    <property type="match status" value="1"/>
</dbReference>
<keyword evidence="8 10" id="KW-1133">Transmembrane helix</keyword>
<keyword evidence="6 10" id="KW-0812">Transmembrane</keyword>
<evidence type="ECO:0000256" key="6">
    <source>
        <dbReference type="ARBA" id="ARBA00022692"/>
    </source>
</evidence>
<dbReference type="KEGG" id="hdh:G5B40_16885"/>
<dbReference type="InterPro" id="IPR005503">
    <property type="entry name" value="FliL"/>
</dbReference>
<evidence type="ECO:0000256" key="5">
    <source>
        <dbReference type="ARBA" id="ARBA00022500"/>
    </source>
</evidence>
<accession>A0A7M3T7G2</accession>
<evidence type="ECO:0000256" key="4">
    <source>
        <dbReference type="ARBA" id="ARBA00022475"/>
    </source>
</evidence>
<keyword evidence="12" id="KW-1185">Reference proteome</keyword>
<dbReference type="GO" id="GO:0005886">
    <property type="term" value="C:plasma membrane"/>
    <property type="evidence" value="ECO:0007669"/>
    <property type="project" value="UniProtKB-SubCell"/>
</dbReference>
<evidence type="ECO:0000256" key="7">
    <source>
        <dbReference type="ARBA" id="ARBA00022779"/>
    </source>
</evidence>
<keyword evidence="11" id="KW-0966">Cell projection</keyword>
<comment type="function">
    <text evidence="1 10">Controls the rotational direction of flagella during chemotaxis.</text>
</comment>
<name>A0A7M3T7G2_9RHOB</name>
<feature type="transmembrane region" description="Helical" evidence="10">
    <location>
        <begin position="26"/>
        <end position="45"/>
    </location>
</feature>
<organism evidence="11 12">
    <name type="scientific">Pikeienuella piscinae</name>
    <dbReference type="NCBI Taxonomy" id="2748098"/>
    <lineage>
        <taxon>Bacteria</taxon>
        <taxon>Pseudomonadati</taxon>
        <taxon>Pseudomonadota</taxon>
        <taxon>Alphaproteobacteria</taxon>
        <taxon>Rhodobacterales</taxon>
        <taxon>Paracoccaceae</taxon>
        <taxon>Pikeienuella</taxon>
    </lineage>
</organism>
<evidence type="ECO:0000256" key="8">
    <source>
        <dbReference type="ARBA" id="ARBA00022989"/>
    </source>
</evidence>